<evidence type="ECO:0000259" key="6">
    <source>
        <dbReference type="Pfam" id="PF00501"/>
    </source>
</evidence>
<dbReference type="InterPro" id="IPR025110">
    <property type="entry name" value="AMP-bd_C"/>
</dbReference>
<dbReference type="PANTHER" id="PTHR24096">
    <property type="entry name" value="LONG-CHAIN-FATTY-ACID--COA LIGASE"/>
    <property type="match status" value="1"/>
</dbReference>
<dbReference type="InParanoid" id="A0A2T3AYV1"/>
<dbReference type="Proteomes" id="UP000241818">
    <property type="component" value="Unassembled WGS sequence"/>
</dbReference>
<keyword evidence="5" id="KW-0067">ATP-binding</keyword>
<feature type="domain" description="AMP-dependent synthetase/ligase" evidence="6">
    <location>
        <begin position="15"/>
        <end position="374"/>
    </location>
</feature>
<evidence type="ECO:0000313" key="8">
    <source>
        <dbReference type="EMBL" id="PSS15221.1"/>
    </source>
</evidence>
<dbReference type="Gene3D" id="3.30.300.30">
    <property type="match status" value="1"/>
</dbReference>
<dbReference type="EMBL" id="KZ679013">
    <property type="protein sequence ID" value="PSS15221.1"/>
    <property type="molecule type" value="Genomic_DNA"/>
</dbReference>
<dbReference type="Gene3D" id="3.40.50.12780">
    <property type="entry name" value="N-terminal domain of ligase-like"/>
    <property type="match status" value="1"/>
</dbReference>
<dbReference type="GO" id="GO:0005524">
    <property type="term" value="F:ATP binding"/>
    <property type="evidence" value="ECO:0007669"/>
    <property type="project" value="UniProtKB-KW"/>
</dbReference>
<dbReference type="OrthoDB" id="2150604at2759"/>
<evidence type="ECO:0000256" key="4">
    <source>
        <dbReference type="ARBA" id="ARBA00022741"/>
    </source>
</evidence>
<dbReference type="STRING" id="857342.A0A2T3AYV1"/>
<dbReference type="Pfam" id="PF13193">
    <property type="entry name" value="AMP-binding_C"/>
    <property type="match status" value="1"/>
</dbReference>
<comment type="pathway">
    <text evidence="1">Secondary metabolite biosynthesis.</text>
</comment>
<dbReference type="GO" id="GO:0016405">
    <property type="term" value="F:CoA-ligase activity"/>
    <property type="evidence" value="ECO:0007669"/>
    <property type="project" value="TreeGrafter"/>
</dbReference>
<dbReference type="CDD" id="cd05911">
    <property type="entry name" value="Firefly_Luc_like"/>
    <property type="match status" value="1"/>
</dbReference>
<evidence type="ECO:0000256" key="5">
    <source>
        <dbReference type="ARBA" id="ARBA00022840"/>
    </source>
</evidence>
<comment type="similarity">
    <text evidence="2">Belongs to the ATP-dependent AMP-binding enzyme family.</text>
</comment>
<keyword evidence="4" id="KW-0547">Nucleotide-binding</keyword>
<dbReference type="PANTHER" id="PTHR24096:SF317">
    <property type="entry name" value="ADENYLATE-FORMING ENZYME AFEA"/>
    <property type="match status" value="1"/>
</dbReference>
<evidence type="ECO:0000256" key="2">
    <source>
        <dbReference type="ARBA" id="ARBA00006432"/>
    </source>
</evidence>
<dbReference type="InterPro" id="IPR042099">
    <property type="entry name" value="ANL_N_sf"/>
</dbReference>
<sequence>MDIVTWSLENESYDQDKPIYIDSRDATRSLSANDVRKQVRQLVSGFKNHDLVKGDCVCVISFNDIHYTSLYLGIIGAGACFTGANPGYTAHELTHHLRITQAKFILTAPKTLDITLAAAAACEIPRSKIFVLNTQNETVPEGHQSWDRLLACGEEDWVQVEDPDNTTAAYVSTSGTSGVPKAAIIPHSYFVSQAEFQEKTSVVRYKNSSLIAIPPFHVFTMPVQHALPLRSGIPTYIMPRFEAQGFIDAVEKFRIAHTLVVPPIMLALANCEESSKLKSLRRICVGGSCATDGMQQQLYTKLSPSAKIEQVYGMTETGWATTWHERKQESTGSVGRPLPGMELRVVDKDGNVITEEGVNGELHIHCPHPMKGYLNNEAATREAFSEDGWVRTGDVGYVRDGRWYVIDRTKDLIKVRGWQVSPAEIEAMLVEHPDITDAAVIGIAAPDGAGEVPLAFVVRNEDTLKEDDVKNFLRSKLARYKGVEEVRFVDSIPRNPTGKVLRRVLRDARGPREVPARAQLREGIRRGIRSISKS</sequence>
<proteinExistence type="inferred from homology"/>
<dbReference type="SUPFAM" id="SSF56801">
    <property type="entry name" value="Acetyl-CoA synthetase-like"/>
    <property type="match status" value="1"/>
</dbReference>
<keyword evidence="9" id="KW-1185">Reference proteome</keyword>
<name>A0A2T3AYV1_AMORE</name>
<protein>
    <submittedName>
        <fullName evidence="8">Uncharacterized protein</fullName>
    </submittedName>
</protein>
<dbReference type="GeneID" id="36577390"/>
<keyword evidence="3" id="KW-0436">Ligase</keyword>
<gene>
    <name evidence="8" type="ORF">M430DRAFT_67805</name>
</gene>
<evidence type="ECO:0000256" key="3">
    <source>
        <dbReference type="ARBA" id="ARBA00022598"/>
    </source>
</evidence>
<dbReference type="InterPro" id="IPR045851">
    <property type="entry name" value="AMP-bd_C_sf"/>
</dbReference>
<organism evidence="8 9">
    <name type="scientific">Amorphotheca resinae ATCC 22711</name>
    <dbReference type="NCBI Taxonomy" id="857342"/>
    <lineage>
        <taxon>Eukaryota</taxon>
        <taxon>Fungi</taxon>
        <taxon>Dikarya</taxon>
        <taxon>Ascomycota</taxon>
        <taxon>Pezizomycotina</taxon>
        <taxon>Leotiomycetes</taxon>
        <taxon>Helotiales</taxon>
        <taxon>Amorphothecaceae</taxon>
        <taxon>Amorphotheca</taxon>
    </lineage>
</organism>
<evidence type="ECO:0000256" key="1">
    <source>
        <dbReference type="ARBA" id="ARBA00005179"/>
    </source>
</evidence>
<reference evidence="8 9" key="1">
    <citation type="journal article" date="2018" name="New Phytol.">
        <title>Comparative genomics and transcriptomics depict ericoid mycorrhizal fungi as versatile saprotrophs and plant mutualists.</title>
        <authorList>
            <person name="Martino E."/>
            <person name="Morin E."/>
            <person name="Grelet G.A."/>
            <person name="Kuo A."/>
            <person name="Kohler A."/>
            <person name="Daghino S."/>
            <person name="Barry K.W."/>
            <person name="Cichocki N."/>
            <person name="Clum A."/>
            <person name="Dockter R.B."/>
            <person name="Hainaut M."/>
            <person name="Kuo R.C."/>
            <person name="LaButti K."/>
            <person name="Lindahl B.D."/>
            <person name="Lindquist E.A."/>
            <person name="Lipzen A."/>
            <person name="Khouja H.R."/>
            <person name="Magnuson J."/>
            <person name="Murat C."/>
            <person name="Ohm R.A."/>
            <person name="Singer S.W."/>
            <person name="Spatafora J.W."/>
            <person name="Wang M."/>
            <person name="Veneault-Fourrey C."/>
            <person name="Henrissat B."/>
            <person name="Grigoriev I.V."/>
            <person name="Martin F.M."/>
            <person name="Perotto S."/>
        </authorList>
    </citation>
    <scope>NUCLEOTIDE SEQUENCE [LARGE SCALE GENOMIC DNA]</scope>
    <source>
        <strain evidence="8 9">ATCC 22711</strain>
    </source>
</reference>
<dbReference type="InterPro" id="IPR000873">
    <property type="entry name" value="AMP-dep_synth/lig_dom"/>
</dbReference>
<accession>A0A2T3AYV1</accession>
<dbReference type="RefSeq" id="XP_024719820.1">
    <property type="nucleotide sequence ID" value="XM_024869309.1"/>
</dbReference>
<dbReference type="Pfam" id="PF00501">
    <property type="entry name" value="AMP-binding"/>
    <property type="match status" value="1"/>
</dbReference>
<feature type="domain" description="AMP-binding enzyme C-terminal" evidence="7">
    <location>
        <begin position="424"/>
        <end position="499"/>
    </location>
</feature>
<evidence type="ECO:0000313" key="9">
    <source>
        <dbReference type="Proteomes" id="UP000241818"/>
    </source>
</evidence>
<evidence type="ECO:0000259" key="7">
    <source>
        <dbReference type="Pfam" id="PF13193"/>
    </source>
</evidence>
<dbReference type="AlphaFoldDB" id="A0A2T3AYV1"/>
<dbReference type="GO" id="GO:0019748">
    <property type="term" value="P:secondary metabolic process"/>
    <property type="evidence" value="ECO:0007669"/>
    <property type="project" value="TreeGrafter"/>
</dbReference>